<dbReference type="EMBL" id="JAWQEG010006367">
    <property type="protein sequence ID" value="KAK3855062.1"/>
    <property type="molecule type" value="Genomic_DNA"/>
</dbReference>
<dbReference type="AlphaFoldDB" id="A0AAE1BRP5"/>
<dbReference type="GO" id="GO:0007508">
    <property type="term" value="P:larval heart development"/>
    <property type="evidence" value="ECO:0007669"/>
    <property type="project" value="TreeGrafter"/>
</dbReference>
<comment type="caution">
    <text evidence="1">The sequence shown here is derived from an EMBL/GenBank/DDBJ whole genome shotgun (WGS) entry which is preliminary data.</text>
</comment>
<proteinExistence type="predicted"/>
<dbReference type="GO" id="GO:0061343">
    <property type="term" value="P:cell adhesion involved in heart morphogenesis"/>
    <property type="evidence" value="ECO:0007669"/>
    <property type="project" value="TreeGrafter"/>
</dbReference>
<reference evidence="1" key="1">
    <citation type="submission" date="2023-10" db="EMBL/GenBank/DDBJ databases">
        <title>Genome assemblies of two species of porcelain crab, Petrolisthes cinctipes and Petrolisthes manimaculis (Anomura: Porcellanidae).</title>
        <authorList>
            <person name="Angst P."/>
        </authorList>
    </citation>
    <scope>NUCLEOTIDE SEQUENCE</scope>
    <source>
        <strain evidence="1">PB745_01</strain>
        <tissue evidence="1">Gill</tissue>
    </source>
</reference>
<dbReference type="PANTHER" id="PTHR33395">
    <property type="entry name" value="TRANSCRIPTASE, PUTATIVE-RELATED-RELATED"/>
    <property type="match status" value="1"/>
</dbReference>
<evidence type="ECO:0000313" key="1">
    <source>
        <dbReference type="EMBL" id="KAK3855062.1"/>
    </source>
</evidence>
<gene>
    <name evidence="1" type="ORF">Pcinc_038510</name>
</gene>
<dbReference type="Proteomes" id="UP001286313">
    <property type="component" value="Unassembled WGS sequence"/>
</dbReference>
<evidence type="ECO:0008006" key="3">
    <source>
        <dbReference type="Google" id="ProtNLM"/>
    </source>
</evidence>
<name>A0AAE1BRP5_PETCI</name>
<dbReference type="PANTHER" id="PTHR33395:SF21">
    <property type="entry name" value="PERICARDIN"/>
    <property type="match status" value="1"/>
</dbReference>
<keyword evidence="2" id="KW-1185">Reference proteome</keyword>
<accession>A0AAE1BRP5</accession>
<sequence>MNEIDWSNCVSTEGANHYTQSFLACTQGCFLHQHVLEPTRFRHGEAPSVLDLVFSNEEAMVHDLTYLVPLGASDHSCLGFCVQVSVDATPPSATHLNVGRGDYDKFKNMLDEVNWDMHANSGDVETFWRNMMVELDSAITDCIPKKAKMPPKNLFMNRETIHLRRRKNKLYAKYLRTGDHEAYARFAILRNRLRKKTRQIRYDHEENLGYCSRHQTPCASLSTCHWRLP</sequence>
<organism evidence="1 2">
    <name type="scientific">Petrolisthes cinctipes</name>
    <name type="common">Flat porcelain crab</name>
    <dbReference type="NCBI Taxonomy" id="88211"/>
    <lineage>
        <taxon>Eukaryota</taxon>
        <taxon>Metazoa</taxon>
        <taxon>Ecdysozoa</taxon>
        <taxon>Arthropoda</taxon>
        <taxon>Crustacea</taxon>
        <taxon>Multicrustacea</taxon>
        <taxon>Malacostraca</taxon>
        <taxon>Eumalacostraca</taxon>
        <taxon>Eucarida</taxon>
        <taxon>Decapoda</taxon>
        <taxon>Pleocyemata</taxon>
        <taxon>Anomura</taxon>
        <taxon>Galatheoidea</taxon>
        <taxon>Porcellanidae</taxon>
        <taxon>Petrolisthes</taxon>
    </lineage>
</organism>
<protein>
    <recommendedName>
        <fullName evidence="3">Endonuclease/exonuclease/phosphatase domain-containing protein</fullName>
    </recommendedName>
</protein>
<evidence type="ECO:0000313" key="2">
    <source>
        <dbReference type="Proteomes" id="UP001286313"/>
    </source>
</evidence>
<dbReference type="GO" id="GO:0031012">
    <property type="term" value="C:extracellular matrix"/>
    <property type="evidence" value="ECO:0007669"/>
    <property type="project" value="TreeGrafter"/>
</dbReference>